<name>A0A8S5SP67_9CAUD</name>
<accession>A0A8S5SP67</accession>
<dbReference type="EMBL" id="BK032637">
    <property type="protein sequence ID" value="DAF52471.1"/>
    <property type="molecule type" value="Genomic_DNA"/>
</dbReference>
<dbReference type="GO" id="GO:0030246">
    <property type="term" value="F:carbohydrate binding"/>
    <property type="evidence" value="ECO:0007669"/>
    <property type="project" value="InterPro"/>
</dbReference>
<dbReference type="SUPFAM" id="SSF49452">
    <property type="entry name" value="Starch-binding domain-like"/>
    <property type="match status" value="1"/>
</dbReference>
<sequence length="364" mass="37626">MTATIKGRVKSPTGQPVTVTITATPNPNPTRTPDGDLIVPGSVMSEGDDGHVTAELRPGRYVVSVASPTGLLAERDVTLTDGQTMTLGDLLTATPTPGDAPAPVPGGTPLVDEHGKPIALADIKIVNTRAEAEPLPDGAVYLLTEQADAPGHDDHGETKPNPAAGPTLVAHAAGQHIGDTITIRTDGQAGDRTVIAVNTKAVNGQSFTFPDGFAVLVEPYWIGTMRFTVAVGPWAPELTVRTSQPVEAAWAAVNTRGGGTPVVGQVKKRQAEPTETGTCTAPEVPATTGLTLGLAFERTTAPETADQVTINQGWERLEFAAQEGSNLQTLLVARRTAPAGDLTVTYPNTQTSNGAGVQVVVPLA</sequence>
<organism evidence="1">
    <name type="scientific">Siphoviridae sp. ctj912</name>
    <dbReference type="NCBI Taxonomy" id="2827920"/>
    <lineage>
        <taxon>Viruses</taxon>
        <taxon>Duplodnaviria</taxon>
        <taxon>Heunggongvirae</taxon>
        <taxon>Uroviricota</taxon>
        <taxon>Caudoviricetes</taxon>
    </lineage>
</organism>
<protein>
    <submittedName>
        <fullName evidence="1">Putative transglutaminase-family protein</fullName>
    </submittedName>
</protein>
<evidence type="ECO:0000313" key="1">
    <source>
        <dbReference type="EMBL" id="DAF52471.1"/>
    </source>
</evidence>
<reference evidence="1" key="1">
    <citation type="journal article" date="2021" name="Proc. Natl. Acad. Sci. U.S.A.">
        <title>A Catalog of Tens of Thousands of Viruses from Human Metagenomes Reveals Hidden Associations with Chronic Diseases.</title>
        <authorList>
            <person name="Tisza M.J."/>
            <person name="Buck C.B."/>
        </authorList>
    </citation>
    <scope>NUCLEOTIDE SEQUENCE</scope>
    <source>
        <strain evidence="1">Ctj912</strain>
    </source>
</reference>
<dbReference type="InterPro" id="IPR013784">
    <property type="entry name" value="Carb-bd-like_fold"/>
</dbReference>
<proteinExistence type="predicted"/>
<dbReference type="Gene3D" id="2.60.40.1120">
    <property type="entry name" value="Carboxypeptidase-like, regulatory domain"/>
    <property type="match status" value="1"/>
</dbReference>